<dbReference type="CDD" id="cd20708">
    <property type="entry name" value="MIX_IV"/>
    <property type="match status" value="1"/>
</dbReference>
<proteinExistence type="predicted"/>
<evidence type="ECO:0000313" key="4">
    <source>
        <dbReference type="Proteomes" id="UP000019522"/>
    </source>
</evidence>
<accession>W8R3E4</accession>
<reference evidence="4" key="1">
    <citation type="journal article" date="2014" name="Genome Announc.">
        <title>Complete Genome Sequence of the Highly Transformable Pseudomonas stutzeri Strain 28a24.</title>
        <authorList>
            <person name="Smith B.A."/>
            <person name="Dougherty K.M."/>
            <person name="Baltrus D.A."/>
        </authorList>
    </citation>
    <scope>NUCLEOTIDE SEQUENCE [LARGE SCALE GENOMIC DNA]</scope>
    <source>
        <strain evidence="4">28a24</strain>
    </source>
</reference>
<reference evidence="3 4" key="2">
    <citation type="submission" date="2014-03" db="EMBL/GenBank/DDBJ databases">
        <authorList>
            <person name="Baltrus D."/>
            <person name="Dougherty K."/>
        </authorList>
    </citation>
    <scope>NUCLEOTIDE SEQUENCE</scope>
    <source>
        <strain evidence="3 4">28a24</strain>
    </source>
</reference>
<protein>
    <recommendedName>
        <fullName evidence="2">Toxin VasX N-terminal region domain-containing protein</fullName>
    </recommendedName>
</protein>
<organism evidence="3 4">
    <name type="scientific">Stutzerimonas stutzeri</name>
    <name type="common">Pseudomonas stutzeri</name>
    <dbReference type="NCBI Taxonomy" id="316"/>
    <lineage>
        <taxon>Bacteria</taxon>
        <taxon>Pseudomonadati</taxon>
        <taxon>Pseudomonadota</taxon>
        <taxon>Gammaproteobacteria</taxon>
        <taxon>Pseudomonadales</taxon>
        <taxon>Pseudomonadaceae</taxon>
        <taxon>Stutzerimonas</taxon>
    </lineage>
</organism>
<dbReference type="KEGG" id="pstt:CH92_19270"/>
<dbReference type="PATRIC" id="fig|316.77.peg.3845"/>
<sequence length="1105" mass="121307">MSSKNPNHADKAKSDAKSPIGACPHMKNKVQLLPLRYGLVERLDPSAELSLPYSLESRPLGIRLIRDGWLYVIVSKQPKAILHEYRIAKGVITQLLWNKAEVIADKRETSVGAAQLIFSRNDPLHVAYSEVQWTAAKCAQVLNSPKERRYFMQAVDLSRVDCEKGAADLLTTHQVNKWLAEVAEKPATTSAGQGVHPEEVKDYAWEQPSLYQQTQLGMLKKSLNPQYENDHLYLVVRDDIGVLRDLASHQDLAAGWIIDWSSAETTQKKYVIGCYIESLYRLNEQQMLSAAKQDPRFAKLEEETDLTQRQSISDYINIKHQTQWHGPGTHRGAINASRMRMRQSLGAPLYAKYEDFIESLDENAEDALEGAKWGQRGIGDLTDRPGMEAFLKQQRAQLKRWNERLDLITEDRIAMVAAERFHRAAWYFDPQSSTQIEVALATEYACLKDICRTDKATDAVAALLDKYPQLSLPGFFTLSHSDQIDMQTKLSSLIKGMRDTAMASNDYSGAHELSVQFKGLVQQQLPSVFHLSETGITLNQLRNTAYEPAKQLGLAAAMDGAMQGLRNAAPLDPGKVLRALPGAAWLDVLRAFGQGGITLEFAAASQIHAFEADTRELAELRSTLTALKHKIRQTLAFERRGRLPHGSHRSLLAERKALQANLLPLESRVASALSPVGEGPSKAGVKIKGLNSTQVAEFQHMAEDFRLKRPFKGLGEGVFRSVGADMFASVVAVWQIRNFVVVSAEFQRKADSNWADRVALANAFFSMMAGVAAAAQGIAVTSLSVAINNYASVAGKITTAARLGKLTASFGLPAYAFSLLAASTSLKGSIDKFNEGLRRGDAGMLAGAGITGVGDAGQVGINSWALVRSSGIVIGVLKDTQQARAAAWAVAGGRLVSIAARANLIGLALTGLQLGGEWIYNRNNLSKLDDWLQQGPWGLRDAQRPLATEHLRLATITAAPRAALQPDKTAGLFILQVPGVIAAELDDSSISLAAYWLSNQQRNDWQPWTEPLLYQFKLLSKLHEPLLLGLEIYPQEANAQHGLAIELRYPPLAGSNEVHIKRFESLTLLAQQGKPMAEVALLRVRNANAPSLPLTLDTLDQPATS</sequence>
<name>W8R3E4_STUST</name>
<gene>
    <name evidence="3" type="ORF">CH92_19270</name>
</gene>
<dbReference type="Pfam" id="PF20249">
    <property type="entry name" value="VasX_N"/>
    <property type="match status" value="1"/>
</dbReference>
<dbReference type="AlphaFoldDB" id="W8R3E4"/>
<feature type="region of interest" description="Disordered" evidence="1">
    <location>
        <begin position="1"/>
        <end position="23"/>
    </location>
</feature>
<dbReference type="EMBL" id="CP007441">
    <property type="protein sequence ID" value="AHL77104.1"/>
    <property type="molecule type" value="Genomic_DNA"/>
</dbReference>
<dbReference type="Proteomes" id="UP000019522">
    <property type="component" value="Chromosome"/>
</dbReference>
<feature type="domain" description="Toxin VasX N-terminal region" evidence="2">
    <location>
        <begin position="23"/>
        <end position="162"/>
    </location>
</feature>
<dbReference type="InterPro" id="IPR046864">
    <property type="entry name" value="VasX_N"/>
</dbReference>
<evidence type="ECO:0000313" key="3">
    <source>
        <dbReference type="EMBL" id="AHL77104.1"/>
    </source>
</evidence>
<dbReference type="RefSeq" id="WP_025243315.1">
    <property type="nucleotide sequence ID" value="NZ_CP007441.1"/>
</dbReference>
<feature type="compositionally biased region" description="Basic and acidic residues" evidence="1">
    <location>
        <begin position="7"/>
        <end position="16"/>
    </location>
</feature>
<evidence type="ECO:0000256" key="1">
    <source>
        <dbReference type="SAM" id="MobiDB-lite"/>
    </source>
</evidence>
<evidence type="ECO:0000259" key="2">
    <source>
        <dbReference type="Pfam" id="PF20249"/>
    </source>
</evidence>
<dbReference type="OrthoDB" id="6339140at2"/>